<feature type="transmembrane region" description="Helical" evidence="1">
    <location>
        <begin position="9"/>
        <end position="27"/>
    </location>
</feature>
<dbReference type="AlphaFoldDB" id="A0A930VG45"/>
<dbReference type="Proteomes" id="UP000640489">
    <property type="component" value="Unassembled WGS sequence"/>
</dbReference>
<name>A0A930VG45_9ACTN</name>
<evidence type="ECO:0000313" key="2">
    <source>
        <dbReference type="EMBL" id="MBF4764303.1"/>
    </source>
</evidence>
<evidence type="ECO:0000256" key="1">
    <source>
        <dbReference type="SAM" id="Phobius"/>
    </source>
</evidence>
<accession>A0A930VG45</accession>
<dbReference type="EMBL" id="JADKPN010000008">
    <property type="protein sequence ID" value="MBF4764303.1"/>
    <property type="molecule type" value="Genomic_DNA"/>
</dbReference>
<feature type="transmembrane region" description="Helical" evidence="1">
    <location>
        <begin position="76"/>
        <end position="97"/>
    </location>
</feature>
<gene>
    <name evidence="2" type="ORF">ISU07_14310</name>
</gene>
<organism evidence="2 3">
    <name type="scientific">Nocardioides islandensis</name>
    <dbReference type="NCBI Taxonomy" id="433663"/>
    <lineage>
        <taxon>Bacteria</taxon>
        <taxon>Bacillati</taxon>
        <taxon>Actinomycetota</taxon>
        <taxon>Actinomycetes</taxon>
        <taxon>Propionibacteriales</taxon>
        <taxon>Nocardioidaceae</taxon>
        <taxon>Nocardioides</taxon>
    </lineage>
</organism>
<keyword evidence="1" id="KW-0472">Membrane</keyword>
<dbReference type="RefSeq" id="WP_194707478.1">
    <property type="nucleotide sequence ID" value="NZ_JADKPN010000008.1"/>
</dbReference>
<keyword evidence="1" id="KW-0812">Transmembrane</keyword>
<keyword evidence="1" id="KW-1133">Transmembrane helix</keyword>
<evidence type="ECO:0000313" key="3">
    <source>
        <dbReference type="Proteomes" id="UP000640489"/>
    </source>
</evidence>
<keyword evidence="3" id="KW-1185">Reference proteome</keyword>
<sequence length="117" mass="12327">MADENKTPLTYPTVIAGAVAAATATVLSSRLGLVGTVLGAVVASVVSTMVSTVFVRWLERMHTSTRDRDPRPWQRVAIGVTALALVGVAVHTGLSLVTSDLPRDAFAARLLTQLGMR</sequence>
<proteinExistence type="predicted"/>
<comment type="caution">
    <text evidence="2">The sequence shown here is derived from an EMBL/GenBank/DDBJ whole genome shotgun (WGS) entry which is preliminary data.</text>
</comment>
<protein>
    <submittedName>
        <fullName evidence="2">Uncharacterized protein</fullName>
    </submittedName>
</protein>
<feature type="transmembrane region" description="Helical" evidence="1">
    <location>
        <begin position="33"/>
        <end position="55"/>
    </location>
</feature>
<reference evidence="2" key="1">
    <citation type="submission" date="2020-11" db="EMBL/GenBank/DDBJ databases">
        <title>Nocardioides sp. nov., isolated from Soil of Cynanchum wilfordii Hemsley rhizosphere.</title>
        <authorList>
            <person name="Lee J.-S."/>
            <person name="Suh M.K."/>
            <person name="Kim J.-S."/>
        </authorList>
    </citation>
    <scope>NUCLEOTIDE SEQUENCE</scope>
    <source>
        <strain evidence="2">KCTC 19275</strain>
    </source>
</reference>